<dbReference type="PRINTS" id="PR00452">
    <property type="entry name" value="SH3DOMAIN"/>
</dbReference>
<dbReference type="SUPFAM" id="SSF48464">
    <property type="entry name" value="ENTH/VHS domain"/>
    <property type="match status" value="1"/>
</dbReference>
<evidence type="ECO:0000259" key="10">
    <source>
        <dbReference type="PROSITE" id="PS50002"/>
    </source>
</evidence>
<dbReference type="PROSITE" id="PS50002">
    <property type="entry name" value="SH3"/>
    <property type="match status" value="1"/>
</dbReference>
<dbReference type="SMART" id="SM00726">
    <property type="entry name" value="UIM"/>
    <property type="match status" value="1"/>
</dbReference>
<evidence type="ECO:0000256" key="8">
    <source>
        <dbReference type="SAM" id="Coils"/>
    </source>
</evidence>
<dbReference type="InterPro" id="IPR001452">
    <property type="entry name" value="SH3_domain"/>
</dbReference>
<evidence type="ECO:0000256" key="5">
    <source>
        <dbReference type="ARBA" id="ARBA00022753"/>
    </source>
</evidence>
<keyword evidence="13" id="KW-1185">Reference proteome</keyword>
<evidence type="ECO:0000256" key="1">
    <source>
        <dbReference type="ARBA" id="ARBA00004177"/>
    </source>
</evidence>
<dbReference type="Pfam" id="PF00018">
    <property type="entry name" value="SH3_1"/>
    <property type="match status" value="1"/>
</dbReference>
<evidence type="ECO:0000256" key="7">
    <source>
        <dbReference type="PROSITE-ProRule" id="PRU00192"/>
    </source>
</evidence>
<sequence>MEAAIDKCCDLKNLDDNWAEIINVADTYAMGQPKRCLKLITNKIFQHNPNVSMKAITLLDSCVKNAGNSFTREMSSREFTQNFKKGYPKLQTKPRMRLIDLSKGWWKDYGSNPEFSLLTGLYPWIEIEYPTHVHEYEASMNIENKMKNREKIRNLKAQEEEDLAKAIALSLSETEAKASQSRNQPLAQQTQQPQPSSSVYPTLQNSGNTSTTAPTPNGNQNLGTARAQFDFEAAEDNEISFKEGDIITLIDISDQNWWRGRIFGTEGLFPAQFVTRESADAGKDTKAPDAKKSDASSQKKAVKIDPELVENCLEMLGDADTTGVSRPDPEDLPVMEAQCKAMEPLIEAELESVYGRISEVDLLKQKLSEALAQYHELASGRGYATMPQQSQYGYIKPSAMPPTVYPPAMVYQPQPPQPQQPTTTSIYQPSPVPPPMMAPGGMVQPPNGTPSVPPTQPAVYGYPPGQLVYPYPYDPSMTWQYQQPPAGVPPMQSPLQQPPATYGQPQSNSTNQPSTASYNVS</sequence>
<dbReference type="PANTHER" id="PTHR45929:SF3">
    <property type="entry name" value="JAK PATHWAY SIGNAL TRANSDUCTION ADAPTOR MOLECULE"/>
    <property type="match status" value="1"/>
</dbReference>
<dbReference type="InterPro" id="IPR050670">
    <property type="entry name" value="STAM"/>
</dbReference>
<dbReference type="PANTHER" id="PTHR45929">
    <property type="entry name" value="JAK PATHWAY SIGNAL TRANSDUCTION ADAPTOR MOLECULE"/>
    <property type="match status" value="1"/>
</dbReference>
<name>A0A564XYQ9_HYMDI</name>
<dbReference type="Gene3D" id="6.10.140.100">
    <property type="match status" value="1"/>
</dbReference>
<dbReference type="InterPro" id="IPR008942">
    <property type="entry name" value="ENTH_VHS"/>
</dbReference>
<keyword evidence="8" id="KW-0175">Coiled coil</keyword>
<accession>A0A564XYQ9</accession>
<feature type="compositionally biased region" description="Polar residues" evidence="9">
    <location>
        <begin position="174"/>
        <end position="183"/>
    </location>
</feature>
<evidence type="ECO:0000313" key="13">
    <source>
        <dbReference type="Proteomes" id="UP000321570"/>
    </source>
</evidence>
<dbReference type="SUPFAM" id="SSF50044">
    <property type="entry name" value="SH3-domain"/>
    <property type="match status" value="1"/>
</dbReference>
<keyword evidence="5" id="KW-0967">Endosome</keyword>
<feature type="domain" description="VHS" evidence="11">
    <location>
        <begin position="8"/>
        <end position="122"/>
    </location>
</feature>
<dbReference type="AlphaFoldDB" id="A0A564XYQ9"/>
<dbReference type="Pfam" id="PF02809">
    <property type="entry name" value="UIM"/>
    <property type="match status" value="1"/>
</dbReference>
<reference evidence="12 13" key="1">
    <citation type="submission" date="2019-07" db="EMBL/GenBank/DDBJ databases">
        <authorList>
            <person name="Jastrzebski P J."/>
            <person name="Paukszto L."/>
            <person name="Jastrzebski P J."/>
        </authorList>
    </citation>
    <scope>NUCLEOTIDE SEQUENCE [LARGE SCALE GENOMIC DNA]</scope>
    <source>
        <strain evidence="12 13">WMS-il1</strain>
    </source>
</reference>
<evidence type="ECO:0000259" key="11">
    <source>
        <dbReference type="PROSITE" id="PS50179"/>
    </source>
</evidence>
<feature type="region of interest" description="Disordered" evidence="9">
    <location>
        <begin position="479"/>
        <end position="521"/>
    </location>
</feature>
<keyword evidence="4" id="KW-0813">Transport</keyword>
<dbReference type="PROSITE" id="PS50179">
    <property type="entry name" value="VHS"/>
    <property type="match status" value="1"/>
</dbReference>
<dbReference type="PROSITE" id="PS50330">
    <property type="entry name" value="UIM"/>
    <property type="match status" value="1"/>
</dbReference>
<feature type="compositionally biased region" description="Pro residues" evidence="9">
    <location>
        <begin position="447"/>
        <end position="456"/>
    </location>
</feature>
<proteinExistence type="inferred from homology"/>
<feature type="compositionally biased region" description="Low complexity" evidence="9">
    <location>
        <begin position="184"/>
        <end position="198"/>
    </location>
</feature>
<dbReference type="SMART" id="SM00288">
    <property type="entry name" value="VHS"/>
    <property type="match status" value="1"/>
</dbReference>
<protein>
    <recommendedName>
        <fullName evidence="14">SH3 domain-containing protein</fullName>
    </recommendedName>
</protein>
<evidence type="ECO:0000313" key="12">
    <source>
        <dbReference type="EMBL" id="VUZ39889.1"/>
    </source>
</evidence>
<dbReference type="Gene3D" id="1.25.40.90">
    <property type="match status" value="1"/>
</dbReference>
<feature type="region of interest" description="Disordered" evidence="9">
    <location>
        <begin position="279"/>
        <end position="301"/>
    </location>
</feature>
<feature type="compositionally biased region" description="Polar residues" evidence="9">
    <location>
        <begin position="199"/>
        <end position="223"/>
    </location>
</feature>
<dbReference type="GO" id="GO:0043328">
    <property type="term" value="P:protein transport to vacuole involved in ubiquitin-dependent protein catabolic process via the multivesicular body sorting pathway"/>
    <property type="evidence" value="ECO:0007669"/>
    <property type="project" value="TreeGrafter"/>
</dbReference>
<evidence type="ECO:0000256" key="3">
    <source>
        <dbReference type="ARBA" id="ARBA00022443"/>
    </source>
</evidence>
<organism evidence="12 13">
    <name type="scientific">Hymenolepis diminuta</name>
    <name type="common">Rat tapeworm</name>
    <dbReference type="NCBI Taxonomy" id="6216"/>
    <lineage>
        <taxon>Eukaryota</taxon>
        <taxon>Metazoa</taxon>
        <taxon>Spiralia</taxon>
        <taxon>Lophotrochozoa</taxon>
        <taxon>Platyhelminthes</taxon>
        <taxon>Cestoda</taxon>
        <taxon>Eucestoda</taxon>
        <taxon>Cyclophyllidea</taxon>
        <taxon>Hymenolepididae</taxon>
        <taxon>Hymenolepis</taxon>
    </lineage>
</organism>
<feature type="domain" description="SH3" evidence="10">
    <location>
        <begin position="220"/>
        <end position="279"/>
    </location>
</feature>
<evidence type="ECO:0000256" key="4">
    <source>
        <dbReference type="ARBA" id="ARBA00022448"/>
    </source>
</evidence>
<keyword evidence="3 7" id="KW-0728">SH3 domain</keyword>
<dbReference type="SMART" id="SM00326">
    <property type="entry name" value="SH3"/>
    <property type="match status" value="1"/>
</dbReference>
<dbReference type="InterPro" id="IPR002014">
    <property type="entry name" value="VHS_dom"/>
</dbReference>
<feature type="region of interest" description="Disordered" evidence="9">
    <location>
        <begin position="413"/>
        <end position="458"/>
    </location>
</feature>
<evidence type="ECO:0000256" key="6">
    <source>
        <dbReference type="ARBA" id="ARBA00022927"/>
    </source>
</evidence>
<feature type="compositionally biased region" description="Polar residues" evidence="9">
    <location>
        <begin position="493"/>
        <end position="521"/>
    </location>
</feature>
<evidence type="ECO:0000256" key="9">
    <source>
        <dbReference type="SAM" id="MobiDB-lite"/>
    </source>
</evidence>
<dbReference type="Pfam" id="PF00790">
    <property type="entry name" value="VHS"/>
    <property type="match status" value="1"/>
</dbReference>
<dbReference type="GO" id="GO:0043130">
    <property type="term" value="F:ubiquitin binding"/>
    <property type="evidence" value="ECO:0007669"/>
    <property type="project" value="InterPro"/>
</dbReference>
<feature type="coiled-coil region" evidence="8">
    <location>
        <begin position="142"/>
        <end position="169"/>
    </location>
</feature>
<evidence type="ECO:0008006" key="14">
    <source>
        <dbReference type="Google" id="ProtNLM"/>
    </source>
</evidence>
<dbReference type="Gene3D" id="1.20.5.1940">
    <property type="match status" value="1"/>
</dbReference>
<keyword evidence="6" id="KW-0653">Protein transport</keyword>
<dbReference type="Proteomes" id="UP000321570">
    <property type="component" value="Unassembled WGS sequence"/>
</dbReference>
<dbReference type="Gene3D" id="2.30.30.40">
    <property type="entry name" value="SH3 Domains"/>
    <property type="match status" value="1"/>
</dbReference>
<evidence type="ECO:0000256" key="2">
    <source>
        <dbReference type="ARBA" id="ARBA00009666"/>
    </source>
</evidence>
<dbReference type="InterPro" id="IPR036028">
    <property type="entry name" value="SH3-like_dom_sf"/>
</dbReference>
<dbReference type="GO" id="GO:0033565">
    <property type="term" value="C:ESCRT-0 complex"/>
    <property type="evidence" value="ECO:0007669"/>
    <property type="project" value="TreeGrafter"/>
</dbReference>
<dbReference type="InterPro" id="IPR003903">
    <property type="entry name" value="UIM_dom"/>
</dbReference>
<comment type="subcellular location">
    <subcellularLocation>
        <location evidence="1">Endosome</location>
    </subcellularLocation>
</comment>
<dbReference type="EMBL" id="CABIJS010000022">
    <property type="protein sequence ID" value="VUZ39889.1"/>
    <property type="molecule type" value="Genomic_DNA"/>
</dbReference>
<dbReference type="GO" id="GO:0035091">
    <property type="term" value="F:phosphatidylinositol binding"/>
    <property type="evidence" value="ECO:0007669"/>
    <property type="project" value="InterPro"/>
</dbReference>
<comment type="similarity">
    <text evidence="2">Belongs to the STAM family.</text>
</comment>
<feature type="compositionally biased region" description="Basic and acidic residues" evidence="9">
    <location>
        <begin position="279"/>
        <end position="294"/>
    </location>
</feature>
<gene>
    <name evidence="12" type="ORF">WMSIL1_LOCUS949</name>
</gene>
<feature type="region of interest" description="Disordered" evidence="9">
    <location>
        <begin position="174"/>
        <end position="223"/>
    </location>
</feature>